<evidence type="ECO:0000259" key="4">
    <source>
        <dbReference type="SMART" id="SM01074"/>
    </source>
</evidence>
<dbReference type="InterPro" id="IPR036388">
    <property type="entry name" value="WH-like_DNA-bd_sf"/>
</dbReference>
<accession>A0A540LZH3</accession>
<feature type="region of interest" description="Disordered" evidence="3">
    <location>
        <begin position="1"/>
        <end position="27"/>
    </location>
</feature>
<dbReference type="GO" id="GO:0005634">
    <property type="term" value="C:nucleus"/>
    <property type="evidence" value="ECO:0007669"/>
    <property type="project" value="TreeGrafter"/>
</dbReference>
<dbReference type="GO" id="GO:0003688">
    <property type="term" value="F:DNA replication origin binding"/>
    <property type="evidence" value="ECO:0007669"/>
    <property type="project" value="TreeGrafter"/>
</dbReference>
<dbReference type="Gene3D" id="1.10.10.10">
    <property type="entry name" value="Winged helix-like DNA-binding domain superfamily/Winged helix DNA-binding domain"/>
    <property type="match status" value="1"/>
</dbReference>
<organism evidence="5 6">
    <name type="scientific">Malus baccata</name>
    <name type="common">Siberian crab apple</name>
    <name type="synonym">Pyrus baccata</name>
    <dbReference type="NCBI Taxonomy" id="106549"/>
    <lineage>
        <taxon>Eukaryota</taxon>
        <taxon>Viridiplantae</taxon>
        <taxon>Streptophyta</taxon>
        <taxon>Embryophyta</taxon>
        <taxon>Tracheophyta</taxon>
        <taxon>Spermatophyta</taxon>
        <taxon>Magnoliopsida</taxon>
        <taxon>eudicotyledons</taxon>
        <taxon>Gunneridae</taxon>
        <taxon>Pentapetalae</taxon>
        <taxon>rosids</taxon>
        <taxon>fabids</taxon>
        <taxon>Rosales</taxon>
        <taxon>Rosaceae</taxon>
        <taxon>Amygdaloideae</taxon>
        <taxon>Maleae</taxon>
        <taxon>Malus</taxon>
    </lineage>
</organism>
<evidence type="ECO:0000313" key="6">
    <source>
        <dbReference type="Proteomes" id="UP000315295"/>
    </source>
</evidence>
<comment type="caution">
    <text evidence="5">The sequence shown here is derived from an EMBL/GenBank/DDBJ whole genome shotgun (WGS) entry which is preliminary data.</text>
</comment>
<sequence length="145" mass="16050">MASALSKTFKSPVGSSGHHTKSSATSTGNPFSSDLYLLNIILCSAVRLFRGKKKDSTVAQLNKSYIDICKTTLIPPVGIFEFSSMCRVLNDQGLLKLGGQSRDEKLKRVTMNAADEADITFALQLVDDYLYMNEQGIRFFRNCLQ</sequence>
<dbReference type="EMBL" id="VIEB01000412">
    <property type="protein sequence ID" value="TQD91662.1"/>
    <property type="molecule type" value="Genomic_DNA"/>
</dbReference>
<dbReference type="SMART" id="SM01074">
    <property type="entry name" value="Cdc6_C"/>
    <property type="match status" value="1"/>
</dbReference>
<keyword evidence="2" id="KW-0235">DNA replication</keyword>
<dbReference type="InterPro" id="IPR036390">
    <property type="entry name" value="WH_DNA-bd_sf"/>
</dbReference>
<reference evidence="5 6" key="1">
    <citation type="journal article" date="2019" name="G3 (Bethesda)">
        <title>Sequencing of a Wild Apple (Malus baccata) Genome Unravels the Differences Between Cultivated and Wild Apple Species Regarding Disease Resistance and Cold Tolerance.</title>
        <authorList>
            <person name="Chen X."/>
        </authorList>
    </citation>
    <scope>NUCLEOTIDE SEQUENCE [LARGE SCALE GENOMIC DNA]</scope>
    <source>
        <strain evidence="6">cv. Shandingzi</strain>
        <tissue evidence="5">Leaves</tissue>
    </source>
</reference>
<dbReference type="STRING" id="106549.A0A540LZH3"/>
<gene>
    <name evidence="5" type="ORF">C1H46_022726</name>
</gene>
<dbReference type="GO" id="GO:0006270">
    <property type="term" value="P:DNA replication initiation"/>
    <property type="evidence" value="ECO:0007669"/>
    <property type="project" value="TreeGrafter"/>
</dbReference>
<comment type="similarity">
    <text evidence="1">Belongs to the CDC6/cdc18 family.</text>
</comment>
<dbReference type="InterPro" id="IPR050311">
    <property type="entry name" value="ORC1/CDC6"/>
</dbReference>
<proteinExistence type="inferred from homology"/>
<evidence type="ECO:0000256" key="1">
    <source>
        <dbReference type="ARBA" id="ARBA00006184"/>
    </source>
</evidence>
<evidence type="ECO:0000256" key="3">
    <source>
        <dbReference type="SAM" id="MobiDB-lite"/>
    </source>
</evidence>
<dbReference type="SUPFAM" id="SSF46785">
    <property type="entry name" value="Winged helix' DNA-binding domain"/>
    <property type="match status" value="1"/>
</dbReference>
<dbReference type="PANTHER" id="PTHR10763:SF26">
    <property type="entry name" value="CELL DIVISION CONTROL PROTEIN 6 HOMOLOG"/>
    <property type="match status" value="1"/>
</dbReference>
<keyword evidence="6" id="KW-1185">Reference proteome</keyword>
<name>A0A540LZH3_MALBA</name>
<dbReference type="AlphaFoldDB" id="A0A540LZH3"/>
<dbReference type="Pfam" id="PF09079">
    <property type="entry name" value="WHD_Cdc6"/>
    <property type="match status" value="1"/>
</dbReference>
<protein>
    <recommendedName>
        <fullName evidence="4">Cdc6 C-terminal domain-containing protein</fullName>
    </recommendedName>
</protein>
<evidence type="ECO:0000313" key="5">
    <source>
        <dbReference type="EMBL" id="TQD91662.1"/>
    </source>
</evidence>
<evidence type="ECO:0000256" key="2">
    <source>
        <dbReference type="ARBA" id="ARBA00022705"/>
    </source>
</evidence>
<feature type="domain" description="Cdc6 C-terminal" evidence="4">
    <location>
        <begin position="42"/>
        <end position="123"/>
    </location>
</feature>
<dbReference type="GO" id="GO:0033314">
    <property type="term" value="P:mitotic DNA replication checkpoint signaling"/>
    <property type="evidence" value="ECO:0007669"/>
    <property type="project" value="TreeGrafter"/>
</dbReference>
<dbReference type="Proteomes" id="UP000315295">
    <property type="component" value="Unassembled WGS sequence"/>
</dbReference>
<dbReference type="InterPro" id="IPR015163">
    <property type="entry name" value="Cdc6_C"/>
</dbReference>
<dbReference type="PANTHER" id="PTHR10763">
    <property type="entry name" value="CELL DIVISION CONTROL PROTEIN 6-RELATED"/>
    <property type="match status" value="1"/>
</dbReference>